<evidence type="ECO:0000256" key="2">
    <source>
        <dbReference type="ARBA" id="ARBA00022448"/>
    </source>
</evidence>
<reference evidence="4" key="1">
    <citation type="submission" date="2019-08" db="EMBL/GenBank/DDBJ databases">
        <authorList>
            <person name="Kucharzyk K."/>
            <person name="Murdoch R.W."/>
            <person name="Higgins S."/>
            <person name="Loffler F."/>
        </authorList>
    </citation>
    <scope>NUCLEOTIDE SEQUENCE</scope>
</reference>
<protein>
    <submittedName>
        <fullName evidence="4">Adenine permease AdeQ</fullName>
    </submittedName>
</protein>
<name>A0A645JKW3_9ZZZZ</name>
<gene>
    <name evidence="4" type="primary">adeQ_11</name>
    <name evidence="4" type="ORF">SDC9_211827</name>
</gene>
<accession>A0A645JKW3</accession>
<dbReference type="GO" id="GO:0012505">
    <property type="term" value="C:endomembrane system"/>
    <property type="evidence" value="ECO:0007669"/>
    <property type="project" value="UniProtKB-SubCell"/>
</dbReference>
<dbReference type="AlphaFoldDB" id="A0A645JKW3"/>
<dbReference type="InterPro" id="IPR045018">
    <property type="entry name" value="Azg-like"/>
</dbReference>
<keyword evidence="2" id="KW-0813">Transport</keyword>
<dbReference type="EMBL" id="VSSQ01144413">
    <property type="protein sequence ID" value="MPN64056.1"/>
    <property type="molecule type" value="Genomic_DNA"/>
</dbReference>
<feature type="transmembrane region" description="Helical" evidence="3">
    <location>
        <begin position="20"/>
        <end position="47"/>
    </location>
</feature>
<keyword evidence="3" id="KW-1133">Transmembrane helix</keyword>
<dbReference type="PANTHER" id="PTHR43337:SF1">
    <property type="entry name" value="XANTHINE_URACIL PERMEASE C887.17-RELATED"/>
    <property type="match status" value="1"/>
</dbReference>
<evidence type="ECO:0000256" key="3">
    <source>
        <dbReference type="SAM" id="Phobius"/>
    </source>
</evidence>
<dbReference type="GO" id="GO:0005886">
    <property type="term" value="C:plasma membrane"/>
    <property type="evidence" value="ECO:0007669"/>
    <property type="project" value="TreeGrafter"/>
</dbReference>
<dbReference type="GO" id="GO:0005345">
    <property type="term" value="F:purine nucleobase transmembrane transporter activity"/>
    <property type="evidence" value="ECO:0007669"/>
    <property type="project" value="TreeGrafter"/>
</dbReference>
<keyword evidence="3" id="KW-0812">Transmembrane</keyword>
<feature type="transmembrane region" description="Helical" evidence="3">
    <location>
        <begin position="59"/>
        <end position="76"/>
    </location>
</feature>
<comment type="caution">
    <text evidence="4">The sequence shown here is derived from an EMBL/GenBank/DDBJ whole genome shotgun (WGS) entry which is preliminary data.</text>
</comment>
<evidence type="ECO:0000313" key="4">
    <source>
        <dbReference type="EMBL" id="MPN64056.1"/>
    </source>
</evidence>
<keyword evidence="3" id="KW-0472">Membrane</keyword>
<evidence type="ECO:0000256" key="1">
    <source>
        <dbReference type="ARBA" id="ARBA00004127"/>
    </source>
</evidence>
<comment type="subcellular location">
    <subcellularLocation>
        <location evidence="1">Endomembrane system</location>
        <topology evidence="1">Multi-pass membrane protein</topology>
    </subcellularLocation>
</comment>
<organism evidence="4">
    <name type="scientific">bioreactor metagenome</name>
    <dbReference type="NCBI Taxonomy" id="1076179"/>
    <lineage>
        <taxon>unclassified sequences</taxon>
        <taxon>metagenomes</taxon>
        <taxon>ecological metagenomes</taxon>
    </lineage>
</organism>
<proteinExistence type="predicted"/>
<sequence>MMNSVKKMNFDDDIADSIGGFVAIVMMPFTYSIANGIMFGILSWVILKLCSGKSKEIPVIMWISSILFTLRIVTMII</sequence>
<dbReference type="PANTHER" id="PTHR43337">
    <property type="entry name" value="XANTHINE/URACIL PERMEASE C887.17-RELATED"/>
    <property type="match status" value="1"/>
</dbReference>